<keyword evidence="4" id="KW-1185">Reference proteome</keyword>
<dbReference type="Gene3D" id="3.30.565.10">
    <property type="entry name" value="Histidine kinase-like ATPase, C-terminal domain"/>
    <property type="match status" value="1"/>
</dbReference>
<gene>
    <name evidence="3" type="ORF">GCM10022402_18810</name>
</gene>
<organism evidence="3 4">
    <name type="scientific">Salinactinospora qingdaonensis</name>
    <dbReference type="NCBI Taxonomy" id="702744"/>
    <lineage>
        <taxon>Bacteria</taxon>
        <taxon>Bacillati</taxon>
        <taxon>Actinomycetota</taxon>
        <taxon>Actinomycetes</taxon>
        <taxon>Streptosporangiales</taxon>
        <taxon>Nocardiopsidaceae</taxon>
        <taxon>Salinactinospora</taxon>
    </lineage>
</organism>
<name>A0ABP7FGF2_9ACTN</name>
<dbReference type="InterPro" id="IPR050267">
    <property type="entry name" value="Anti-sigma-factor_SerPK"/>
</dbReference>
<dbReference type="InterPro" id="IPR036890">
    <property type="entry name" value="HATPase_C_sf"/>
</dbReference>
<protein>
    <recommendedName>
        <fullName evidence="2">Histidine kinase/HSP90-like ATPase domain-containing protein</fullName>
    </recommendedName>
</protein>
<dbReference type="Proteomes" id="UP001500908">
    <property type="component" value="Unassembled WGS sequence"/>
</dbReference>
<keyword evidence="1" id="KW-0723">Serine/threonine-protein kinase</keyword>
<reference evidence="4" key="1">
    <citation type="journal article" date="2019" name="Int. J. Syst. Evol. Microbiol.">
        <title>The Global Catalogue of Microorganisms (GCM) 10K type strain sequencing project: providing services to taxonomists for standard genome sequencing and annotation.</title>
        <authorList>
            <consortium name="The Broad Institute Genomics Platform"/>
            <consortium name="The Broad Institute Genome Sequencing Center for Infectious Disease"/>
            <person name="Wu L."/>
            <person name="Ma J."/>
        </authorList>
    </citation>
    <scope>NUCLEOTIDE SEQUENCE [LARGE SCALE GENOMIC DNA]</scope>
    <source>
        <strain evidence="4">JCM 17137</strain>
    </source>
</reference>
<accession>A0ABP7FGF2</accession>
<dbReference type="PANTHER" id="PTHR35526">
    <property type="entry name" value="ANTI-SIGMA-F FACTOR RSBW-RELATED"/>
    <property type="match status" value="1"/>
</dbReference>
<evidence type="ECO:0000313" key="4">
    <source>
        <dbReference type="Proteomes" id="UP001500908"/>
    </source>
</evidence>
<dbReference type="RefSeq" id="WP_344969726.1">
    <property type="nucleotide sequence ID" value="NZ_BAABDD010000007.1"/>
</dbReference>
<evidence type="ECO:0000313" key="3">
    <source>
        <dbReference type="EMBL" id="GAA3739263.1"/>
    </source>
</evidence>
<dbReference type="SUPFAM" id="SSF55874">
    <property type="entry name" value="ATPase domain of HSP90 chaperone/DNA topoisomerase II/histidine kinase"/>
    <property type="match status" value="1"/>
</dbReference>
<proteinExistence type="predicted"/>
<dbReference type="CDD" id="cd16936">
    <property type="entry name" value="HATPase_RsbW-like"/>
    <property type="match status" value="1"/>
</dbReference>
<keyword evidence="1" id="KW-0808">Transferase</keyword>
<feature type="domain" description="Histidine kinase/HSP90-like ATPase" evidence="2">
    <location>
        <begin position="75"/>
        <end position="157"/>
    </location>
</feature>
<sequence>MPSLSTVAPLPEVTVPLSRFVPPPYRHYFSGRPECPNYKRRRFDFCGEAAMMPLVRAFLDTCAADQGREYRYLFTLLGSELATNALRHTRSGTPDGVYTLLAERFPTGLRLTCRDDGDLGTDRFRVTAERRHLSPDPAGYDPQSESGRGLLLVDALSTAWGDNGWSNHRHVWFYLAYDLEHSAWPTT</sequence>
<dbReference type="PANTHER" id="PTHR35526:SF3">
    <property type="entry name" value="ANTI-SIGMA-F FACTOR RSBW"/>
    <property type="match status" value="1"/>
</dbReference>
<evidence type="ECO:0000259" key="2">
    <source>
        <dbReference type="Pfam" id="PF13581"/>
    </source>
</evidence>
<dbReference type="InterPro" id="IPR003594">
    <property type="entry name" value="HATPase_dom"/>
</dbReference>
<dbReference type="Pfam" id="PF13581">
    <property type="entry name" value="HATPase_c_2"/>
    <property type="match status" value="1"/>
</dbReference>
<evidence type="ECO:0000256" key="1">
    <source>
        <dbReference type="ARBA" id="ARBA00022527"/>
    </source>
</evidence>
<comment type="caution">
    <text evidence="3">The sequence shown here is derived from an EMBL/GenBank/DDBJ whole genome shotgun (WGS) entry which is preliminary data.</text>
</comment>
<dbReference type="EMBL" id="BAABDD010000007">
    <property type="protein sequence ID" value="GAA3739263.1"/>
    <property type="molecule type" value="Genomic_DNA"/>
</dbReference>
<keyword evidence="1" id="KW-0418">Kinase</keyword>